<evidence type="ECO:0000313" key="2">
    <source>
        <dbReference type="EMBL" id="KAH9829738.1"/>
    </source>
</evidence>
<dbReference type="EMBL" id="RIBY02001334">
    <property type="protein sequence ID" value="KAH9829738.1"/>
    <property type="molecule type" value="Genomic_DNA"/>
</dbReference>
<keyword evidence="3" id="KW-1185">Reference proteome</keyword>
<sequence length="219" mass="24324">MTAATPGGPTPPQEEQPNGAWAHYVPHDLKYNSDFEDALMRAVLDPDAKQDGIRVIPSDSIEQPEDGISVRANDISLQSLPSIPEEELPIPLDDPRRIFASPVAGVKLTHPGGYLEGGPGLDPSEDTFTDFFLGNNSDVKSADELRIAIKKDVDSQVEVLKERLRARQQAKERNAQIEKELKALMDQHSMELKVQNRIAEENARKKEARERRKVERAGG</sequence>
<reference evidence="2 3" key="1">
    <citation type="journal article" date="2018" name="IMA Fungus">
        <title>IMA Genome-F 10: Nine draft genome sequences of Claviceps purpurea s.lat., including C. arundinis, C. humidiphila, and C. cf. spartinae, pseudomolecules for the pitch canker pathogen Fusarium circinatum, draft genome of Davidsoniella eucalypti, Grosmannia galeiformis, Quambalaria eucalypti, and Teratosphaeria destructans.</title>
        <authorList>
            <person name="Wingfield B.D."/>
            <person name="Liu M."/>
            <person name="Nguyen H.D."/>
            <person name="Lane F.A."/>
            <person name="Morgan S.W."/>
            <person name="De Vos L."/>
            <person name="Wilken P.M."/>
            <person name="Duong T.A."/>
            <person name="Aylward J."/>
            <person name="Coetzee M.P."/>
            <person name="Dadej K."/>
            <person name="De Beer Z.W."/>
            <person name="Findlay W."/>
            <person name="Havenga M."/>
            <person name="Kolarik M."/>
            <person name="Menzies J.G."/>
            <person name="Naidoo K."/>
            <person name="Pochopski O."/>
            <person name="Shoukouhi P."/>
            <person name="Santana Q.C."/>
            <person name="Seifert K.A."/>
            <person name="Soal N."/>
            <person name="Steenkamp E.T."/>
            <person name="Tatham C.T."/>
            <person name="van der Nest M.A."/>
            <person name="Wingfield M.J."/>
        </authorList>
    </citation>
    <scope>NUCLEOTIDE SEQUENCE [LARGE SCALE GENOMIC DNA]</scope>
    <source>
        <strain evidence="2">CMW44962</strain>
    </source>
</reference>
<evidence type="ECO:0000256" key="1">
    <source>
        <dbReference type="SAM" id="MobiDB-lite"/>
    </source>
</evidence>
<feature type="compositionally biased region" description="Basic and acidic residues" evidence="1">
    <location>
        <begin position="198"/>
        <end position="219"/>
    </location>
</feature>
<organism evidence="2 3">
    <name type="scientific">Teratosphaeria destructans</name>
    <dbReference type="NCBI Taxonomy" id="418781"/>
    <lineage>
        <taxon>Eukaryota</taxon>
        <taxon>Fungi</taxon>
        <taxon>Dikarya</taxon>
        <taxon>Ascomycota</taxon>
        <taxon>Pezizomycotina</taxon>
        <taxon>Dothideomycetes</taxon>
        <taxon>Dothideomycetidae</taxon>
        <taxon>Mycosphaerellales</taxon>
        <taxon>Teratosphaeriaceae</taxon>
        <taxon>Teratosphaeria</taxon>
    </lineage>
</organism>
<proteinExistence type="predicted"/>
<accession>A0A9W7SUD5</accession>
<comment type="caution">
    <text evidence="2">The sequence shown here is derived from an EMBL/GenBank/DDBJ whole genome shotgun (WGS) entry which is preliminary data.</text>
</comment>
<gene>
    <name evidence="2" type="ORF">Tdes44962_MAKER02215</name>
</gene>
<feature type="region of interest" description="Disordered" evidence="1">
    <location>
        <begin position="1"/>
        <end position="21"/>
    </location>
</feature>
<reference evidence="2 3" key="2">
    <citation type="journal article" date="2021" name="Curr. Genet.">
        <title>Genetic response to nitrogen starvation in the aggressive Eucalyptus foliar pathogen Teratosphaeria destructans.</title>
        <authorList>
            <person name="Havenga M."/>
            <person name="Wingfield B.D."/>
            <person name="Wingfield M.J."/>
            <person name="Dreyer L.L."/>
            <person name="Roets F."/>
            <person name="Aylward J."/>
        </authorList>
    </citation>
    <scope>NUCLEOTIDE SEQUENCE [LARGE SCALE GENOMIC DNA]</scope>
    <source>
        <strain evidence="2">CMW44962</strain>
    </source>
</reference>
<name>A0A9W7SUD5_9PEZI</name>
<dbReference type="OrthoDB" id="3926908at2759"/>
<dbReference type="Proteomes" id="UP001138500">
    <property type="component" value="Unassembled WGS sequence"/>
</dbReference>
<protein>
    <submittedName>
        <fullName evidence="2">Uncharacterized protein</fullName>
    </submittedName>
</protein>
<feature type="region of interest" description="Disordered" evidence="1">
    <location>
        <begin position="196"/>
        <end position="219"/>
    </location>
</feature>
<evidence type="ECO:0000313" key="3">
    <source>
        <dbReference type="Proteomes" id="UP001138500"/>
    </source>
</evidence>
<dbReference type="AlphaFoldDB" id="A0A9W7SUD5"/>